<sequence length="907" mass="98333">MGEFSREVIGLSSGLFHRAAPEAGVFTGLNPTSYRADDPFVLWVIQATIIIGLTQLLSVFLSRLRQPRVIAEVVGGVVLGPTVMGRIPHFTERIFPPASIPMLSLTSTIGLVFFLFLVGLEIDTRVIKKNAKAATAISLAGLVVPFGLGAALAVPIYHRFVDPSVNYGYFILFVSVAVGITAFPVLCRVLTEVKLLDTTVGVLVLSAGVGNDVVGWVLLALTVALVNASSGLAALYIILSSIGFILFLLFPIRWAFVWLARQTGSLDRGEPTVFMMTVTFVVVLASAFFTDIIGIHPIFGGFLAGLMIPKENGFAISLVEKLEDVISLLFLPQYFVLSGLRTNLGLLDSGVAWGYTFLICVVAFLSKFLPCAAAAKMFGLNMRESGAVGSLMACKGLIEIIVLNVGLQANIMNTRVFSMFVLHALLLTFVTTPLTIWIYPPGLRVHSGAILEAHSEQVASGTVVDSGPQPLEDAIKTKFALVLETIDQLPAAMTLTQMLQFPSSLFASYASSFITTEKRSLDVSHSPFPMPLRAISVDALRLIDLTERTSAVLKSQAAEDLIHNDPVLSVFRTFGRLNRFSVSASLSVVPHNDFPEYVAEHAREYESDMVIVPWNLCVSTSAADDSSSRNSSTAYNPFETLFSRSASRDQIPSVIYSQLVRKIFATSPADVALFVDRGLFSNPNANAYPHIFFPFFGGPDDRLALSFVVQLCANGAITATVVRIQRTMNTQKLTPLIPSATLKFQGDSNPPPPPTTTPLMPDTVYTPRDTEARALSTAADDLLWNRLNSETQPHSAPVSSALTRITFEQEYSSNPLHSMLDMVTVHAQRHANSNPPKPLFVVAGRSRQMAVDTHEPELQQLLSEHNTSLGSDVLKTFGEVATAFVATKTSVSLIVLQSRHSRCTASS</sequence>
<dbReference type="EMBL" id="MU277187">
    <property type="protein sequence ID" value="KAI0068739.1"/>
    <property type="molecule type" value="Genomic_DNA"/>
</dbReference>
<evidence type="ECO:0000313" key="2">
    <source>
        <dbReference type="Proteomes" id="UP000814140"/>
    </source>
</evidence>
<proteinExistence type="predicted"/>
<accession>A0ACB8TJX5</accession>
<name>A0ACB8TJX5_9AGAM</name>
<keyword evidence="2" id="KW-1185">Reference proteome</keyword>
<organism evidence="1 2">
    <name type="scientific">Artomyces pyxidatus</name>
    <dbReference type="NCBI Taxonomy" id="48021"/>
    <lineage>
        <taxon>Eukaryota</taxon>
        <taxon>Fungi</taxon>
        <taxon>Dikarya</taxon>
        <taxon>Basidiomycota</taxon>
        <taxon>Agaricomycotina</taxon>
        <taxon>Agaricomycetes</taxon>
        <taxon>Russulales</taxon>
        <taxon>Auriscalpiaceae</taxon>
        <taxon>Artomyces</taxon>
    </lineage>
</organism>
<evidence type="ECO:0000313" key="1">
    <source>
        <dbReference type="EMBL" id="KAI0068739.1"/>
    </source>
</evidence>
<protein>
    <submittedName>
        <fullName evidence="1">Cation/H+ exchanger</fullName>
    </submittedName>
</protein>
<comment type="caution">
    <text evidence="1">The sequence shown here is derived from an EMBL/GenBank/DDBJ whole genome shotgun (WGS) entry which is preliminary data.</text>
</comment>
<gene>
    <name evidence="1" type="ORF">BV25DRAFT_1866682</name>
</gene>
<dbReference type="Proteomes" id="UP000814140">
    <property type="component" value="Unassembled WGS sequence"/>
</dbReference>
<reference evidence="1" key="2">
    <citation type="journal article" date="2022" name="New Phytol.">
        <title>Evolutionary transition to the ectomycorrhizal habit in the genomes of a hyperdiverse lineage of mushroom-forming fungi.</title>
        <authorList>
            <person name="Looney B."/>
            <person name="Miyauchi S."/>
            <person name="Morin E."/>
            <person name="Drula E."/>
            <person name="Courty P.E."/>
            <person name="Kohler A."/>
            <person name="Kuo A."/>
            <person name="LaButti K."/>
            <person name="Pangilinan J."/>
            <person name="Lipzen A."/>
            <person name="Riley R."/>
            <person name="Andreopoulos W."/>
            <person name="He G."/>
            <person name="Johnson J."/>
            <person name="Nolan M."/>
            <person name="Tritt A."/>
            <person name="Barry K.W."/>
            <person name="Grigoriev I.V."/>
            <person name="Nagy L.G."/>
            <person name="Hibbett D."/>
            <person name="Henrissat B."/>
            <person name="Matheny P.B."/>
            <person name="Labbe J."/>
            <person name="Martin F.M."/>
        </authorList>
    </citation>
    <scope>NUCLEOTIDE SEQUENCE</scope>
    <source>
        <strain evidence="1">HHB10654</strain>
    </source>
</reference>
<reference evidence="1" key="1">
    <citation type="submission" date="2021-03" db="EMBL/GenBank/DDBJ databases">
        <authorList>
            <consortium name="DOE Joint Genome Institute"/>
            <person name="Ahrendt S."/>
            <person name="Looney B.P."/>
            <person name="Miyauchi S."/>
            <person name="Morin E."/>
            <person name="Drula E."/>
            <person name="Courty P.E."/>
            <person name="Chicoki N."/>
            <person name="Fauchery L."/>
            <person name="Kohler A."/>
            <person name="Kuo A."/>
            <person name="Labutti K."/>
            <person name="Pangilinan J."/>
            <person name="Lipzen A."/>
            <person name="Riley R."/>
            <person name="Andreopoulos W."/>
            <person name="He G."/>
            <person name="Johnson J."/>
            <person name="Barry K.W."/>
            <person name="Grigoriev I.V."/>
            <person name="Nagy L."/>
            <person name="Hibbett D."/>
            <person name="Henrissat B."/>
            <person name="Matheny P.B."/>
            <person name="Labbe J."/>
            <person name="Martin F."/>
        </authorList>
    </citation>
    <scope>NUCLEOTIDE SEQUENCE</scope>
    <source>
        <strain evidence="1">HHB10654</strain>
    </source>
</reference>